<reference evidence="2 3" key="1">
    <citation type="submission" date="2018-07" db="EMBL/GenBank/DDBJ databases">
        <title>Genomic Encyclopedia of Type Strains, Phase III (KMG-III): the genomes of soil and plant-associated and newly described type strains.</title>
        <authorList>
            <person name="Whitman W."/>
        </authorList>
    </citation>
    <scope>NUCLEOTIDE SEQUENCE [LARGE SCALE GENOMIC DNA]</scope>
    <source>
        <strain evidence="2 3">CECT 7946</strain>
    </source>
</reference>
<comment type="caution">
    <text evidence="2">The sequence shown here is derived from an EMBL/GenBank/DDBJ whole genome shotgun (WGS) entry which is preliminary data.</text>
</comment>
<evidence type="ECO:0000256" key="1">
    <source>
        <dbReference type="SAM" id="SignalP"/>
    </source>
</evidence>
<keyword evidence="3" id="KW-1185">Reference proteome</keyword>
<protein>
    <recommendedName>
        <fullName evidence="4">GLPGLI family protein</fullName>
    </recommendedName>
</protein>
<dbReference type="OrthoDB" id="1446551at2"/>
<accession>A0A3D9HB65</accession>
<organism evidence="2 3">
    <name type="scientific">Winogradskyella eximia</name>
    <dbReference type="NCBI Taxonomy" id="262006"/>
    <lineage>
        <taxon>Bacteria</taxon>
        <taxon>Pseudomonadati</taxon>
        <taxon>Bacteroidota</taxon>
        <taxon>Flavobacteriia</taxon>
        <taxon>Flavobacteriales</taxon>
        <taxon>Flavobacteriaceae</taxon>
        <taxon>Winogradskyella</taxon>
    </lineage>
</organism>
<feature type="signal peptide" evidence="1">
    <location>
        <begin position="1"/>
        <end position="18"/>
    </location>
</feature>
<evidence type="ECO:0000313" key="3">
    <source>
        <dbReference type="Proteomes" id="UP000256980"/>
    </source>
</evidence>
<keyword evidence="1" id="KW-0732">Signal</keyword>
<dbReference type="AlphaFoldDB" id="A0A3D9HB65"/>
<name>A0A3D9HB65_9FLAO</name>
<gene>
    <name evidence="2" type="ORF">DFQ10_101493</name>
</gene>
<evidence type="ECO:0008006" key="4">
    <source>
        <dbReference type="Google" id="ProtNLM"/>
    </source>
</evidence>
<sequence>MKLIISLFIFIQSFFVFSQGQVEANDIAHQNWYQSQKIKDSLVVELIKINQNDSTFIATFKVSEKLWDSFVEEQFKLKFPEYESWETRREIYGSQFDMLNYQFMKLYCDLRIATLYDLFEE</sequence>
<feature type="chain" id="PRO_5017717894" description="GLPGLI family protein" evidence="1">
    <location>
        <begin position="19"/>
        <end position="121"/>
    </location>
</feature>
<evidence type="ECO:0000313" key="2">
    <source>
        <dbReference type="EMBL" id="RED46720.1"/>
    </source>
</evidence>
<proteinExistence type="predicted"/>
<dbReference type="Proteomes" id="UP000256980">
    <property type="component" value="Unassembled WGS sequence"/>
</dbReference>
<dbReference type="RefSeq" id="WP_115815838.1">
    <property type="nucleotide sequence ID" value="NZ_QRDV01000001.1"/>
</dbReference>
<dbReference type="EMBL" id="QRDV01000001">
    <property type="protein sequence ID" value="RED46720.1"/>
    <property type="molecule type" value="Genomic_DNA"/>
</dbReference>